<dbReference type="AlphaFoldDB" id="A0A443HI31"/>
<keyword evidence="2" id="KW-1185">Reference proteome</keyword>
<dbReference type="GeneID" id="39602702"/>
<dbReference type="STRING" id="264951.A0A443HI31"/>
<organism evidence="1 2">
    <name type="scientific">Byssochlamys spectabilis</name>
    <name type="common">Paecilomyces variotii</name>
    <dbReference type="NCBI Taxonomy" id="264951"/>
    <lineage>
        <taxon>Eukaryota</taxon>
        <taxon>Fungi</taxon>
        <taxon>Dikarya</taxon>
        <taxon>Ascomycota</taxon>
        <taxon>Pezizomycotina</taxon>
        <taxon>Eurotiomycetes</taxon>
        <taxon>Eurotiomycetidae</taxon>
        <taxon>Eurotiales</taxon>
        <taxon>Thermoascaceae</taxon>
        <taxon>Paecilomyces</taxon>
    </lineage>
</organism>
<protein>
    <submittedName>
        <fullName evidence="1">Uncharacterized protein</fullName>
    </submittedName>
</protein>
<accession>A0A443HI31</accession>
<gene>
    <name evidence="1" type="ORF">C8Q69DRAFT_517827</name>
</gene>
<proteinExistence type="predicted"/>
<dbReference type="Proteomes" id="UP000283841">
    <property type="component" value="Unassembled WGS sequence"/>
</dbReference>
<dbReference type="VEuPathDB" id="FungiDB:C8Q69DRAFT_517827"/>
<evidence type="ECO:0000313" key="2">
    <source>
        <dbReference type="Proteomes" id="UP000283841"/>
    </source>
</evidence>
<reference evidence="1 2" key="1">
    <citation type="journal article" date="2018" name="Front. Microbiol.">
        <title>Genomic and genetic insights into a cosmopolitan fungus, Paecilomyces variotii (Eurotiales).</title>
        <authorList>
            <person name="Urquhart A.S."/>
            <person name="Mondo S.J."/>
            <person name="Makela M.R."/>
            <person name="Hane J.K."/>
            <person name="Wiebenga A."/>
            <person name="He G."/>
            <person name="Mihaltcheva S."/>
            <person name="Pangilinan J."/>
            <person name="Lipzen A."/>
            <person name="Barry K."/>
            <person name="de Vries R.P."/>
            <person name="Grigoriev I.V."/>
            <person name="Idnurm A."/>
        </authorList>
    </citation>
    <scope>NUCLEOTIDE SEQUENCE [LARGE SCALE GENOMIC DNA]</scope>
    <source>
        <strain evidence="1 2">CBS 101075</strain>
    </source>
</reference>
<evidence type="ECO:0000313" key="1">
    <source>
        <dbReference type="EMBL" id="RWQ91464.1"/>
    </source>
</evidence>
<sequence length="360" mass="40819">MASDKHPDIPFFSIPGNLAELQALLKEAGLFNKSIHDLPGKWLLSGSKVTQMQFLAFHIVFPRIATATRLVDRDLAQYGLHMFWREAQDILGRFDDFQKYLGLLVHQLSIEDISRDHPFFPSSLRILKDMQELCSPSYVSSKKGAVHRDAEHLSKRSVFGSKRRPDEEDTLANTANEEAEIETEATVNSALVVFLRELAWLVDDRNCEFVYDPLAEKASFSKDTSFTAITDGSLRRLNTGETLAILEVKKRKRRQEPNAIPMQEAAELVCWLKSSYRSTPFLDGHPLIISQDAHEIFLSFAFLDQLYLEYLQMPSVANPAWKYAAIQTYGPFKIDSAEDMNMFATLVISITLAAKALPRN</sequence>
<comment type="caution">
    <text evidence="1">The sequence shown here is derived from an EMBL/GenBank/DDBJ whole genome shotgun (WGS) entry which is preliminary data.</text>
</comment>
<name>A0A443HI31_BYSSP</name>
<dbReference type="EMBL" id="RCNU01000020">
    <property type="protein sequence ID" value="RWQ91464.1"/>
    <property type="molecule type" value="Genomic_DNA"/>
</dbReference>
<dbReference type="RefSeq" id="XP_028481109.1">
    <property type="nucleotide sequence ID" value="XM_028633425.1"/>
</dbReference>